<keyword evidence="4" id="KW-0326">Glycosidase</keyword>
<comment type="caution">
    <text evidence="4">The sequence shown here is derived from an EMBL/GenBank/DDBJ whole genome shotgun (WGS) entry which is preliminary data.</text>
</comment>
<feature type="chain" id="PRO_5006154380" evidence="2">
    <location>
        <begin position="25"/>
        <end position="694"/>
    </location>
</feature>
<dbReference type="Gene3D" id="2.60.40.1080">
    <property type="match status" value="1"/>
</dbReference>
<dbReference type="InterPro" id="IPR008964">
    <property type="entry name" value="Invasin/intimin_cell_adhesion"/>
</dbReference>
<dbReference type="EC" id="3.2.1.83" evidence="4"/>
<dbReference type="Proteomes" id="UP000050326">
    <property type="component" value="Unassembled WGS sequence"/>
</dbReference>
<feature type="signal peptide" evidence="2">
    <location>
        <begin position="1"/>
        <end position="24"/>
    </location>
</feature>
<feature type="region of interest" description="Disordered" evidence="1">
    <location>
        <begin position="178"/>
        <end position="205"/>
    </location>
</feature>
<keyword evidence="4" id="KW-0378">Hydrolase</keyword>
<feature type="domain" description="BIG2" evidence="3">
    <location>
        <begin position="110"/>
        <end position="187"/>
    </location>
</feature>
<accession>A0A0P8Y994</accession>
<dbReference type="SUPFAM" id="SSF49373">
    <property type="entry name" value="Invasin/intimin cell-adhesion fragments"/>
    <property type="match status" value="1"/>
</dbReference>
<dbReference type="OrthoDB" id="2356646at2"/>
<reference evidence="4 5" key="1">
    <citation type="submission" date="2015-09" db="EMBL/GenBank/DDBJ databases">
        <title>Genome sequence of Oxobacter pfennigii DSM 3222.</title>
        <authorList>
            <person name="Poehlein A."/>
            <person name="Bengelsdorf F.R."/>
            <person name="Schiel-Bengelsdorf B."/>
            <person name="Duerre P."/>
            <person name="Daniel R."/>
        </authorList>
    </citation>
    <scope>NUCLEOTIDE SEQUENCE [LARGE SCALE GENOMIC DNA]</scope>
    <source>
        <strain evidence="4 5">DSM 3222</strain>
    </source>
</reference>
<dbReference type="AlphaFoldDB" id="A0A0P8Y994"/>
<dbReference type="Pfam" id="PF14478">
    <property type="entry name" value="DUF4430"/>
    <property type="match status" value="1"/>
</dbReference>
<evidence type="ECO:0000313" key="4">
    <source>
        <dbReference type="EMBL" id="KPU43362.1"/>
    </source>
</evidence>
<keyword evidence="5" id="KW-1185">Reference proteome</keyword>
<dbReference type="InterPro" id="IPR027954">
    <property type="entry name" value="Transcobalamin-like_C"/>
</dbReference>
<gene>
    <name evidence="4" type="primary">cgkA</name>
    <name evidence="4" type="ORF">OXPF_28030</name>
</gene>
<dbReference type="RefSeq" id="WP_054875812.1">
    <property type="nucleotide sequence ID" value="NZ_LKET01000039.1"/>
</dbReference>
<name>A0A0P8Y994_9CLOT</name>
<dbReference type="Pfam" id="PF02368">
    <property type="entry name" value="Big_2"/>
    <property type="match status" value="1"/>
</dbReference>
<protein>
    <submittedName>
        <fullName evidence="4">Kappa-carrageenase</fullName>
        <ecNumber evidence="4">3.2.1.83</ecNumber>
    </submittedName>
</protein>
<dbReference type="GO" id="GO:0033918">
    <property type="term" value="F:kappa-carrageenase activity"/>
    <property type="evidence" value="ECO:0007669"/>
    <property type="project" value="UniProtKB-EC"/>
</dbReference>
<dbReference type="PATRIC" id="fig|36849.3.peg.2964"/>
<organism evidence="4 5">
    <name type="scientific">Oxobacter pfennigii</name>
    <dbReference type="NCBI Taxonomy" id="36849"/>
    <lineage>
        <taxon>Bacteria</taxon>
        <taxon>Bacillati</taxon>
        <taxon>Bacillota</taxon>
        <taxon>Clostridia</taxon>
        <taxon>Eubacteriales</taxon>
        <taxon>Clostridiaceae</taxon>
        <taxon>Oxobacter</taxon>
    </lineage>
</organism>
<dbReference type="STRING" id="36849.OXPF_28030"/>
<dbReference type="EMBL" id="LKET01000039">
    <property type="protein sequence ID" value="KPU43362.1"/>
    <property type="molecule type" value="Genomic_DNA"/>
</dbReference>
<evidence type="ECO:0000256" key="2">
    <source>
        <dbReference type="SAM" id="SignalP"/>
    </source>
</evidence>
<keyword evidence="2" id="KW-0732">Signal</keyword>
<dbReference type="Gene3D" id="2.170.130.30">
    <property type="match status" value="1"/>
</dbReference>
<evidence type="ECO:0000259" key="3">
    <source>
        <dbReference type="SMART" id="SM00635"/>
    </source>
</evidence>
<feature type="compositionally biased region" description="Low complexity" evidence="1">
    <location>
        <begin position="448"/>
        <end position="465"/>
    </location>
</feature>
<dbReference type="SMART" id="SM00635">
    <property type="entry name" value="BID_2"/>
    <property type="match status" value="1"/>
</dbReference>
<dbReference type="InterPro" id="IPR003343">
    <property type="entry name" value="Big_2"/>
</dbReference>
<proteinExistence type="predicted"/>
<feature type="region of interest" description="Disordered" evidence="1">
    <location>
        <begin position="447"/>
        <end position="471"/>
    </location>
</feature>
<evidence type="ECO:0000313" key="5">
    <source>
        <dbReference type="Proteomes" id="UP000050326"/>
    </source>
</evidence>
<evidence type="ECO:0000256" key="1">
    <source>
        <dbReference type="SAM" id="MobiDB-lite"/>
    </source>
</evidence>
<sequence>MKKVFKSLIAAILIVMTMSSIAFAQVGLDITVNGAEITINGTSDHPSKNVMIQTWSGNKKYYIDAAQTDSAGNFSFEFNTEEGLNYQGKVNVGGELRDFSFSTKSSEEIAVQSVELDEDTLELEVGDSETLTATILPQNATNKKLVWKSSNTAIATVDQNGNVTAIKEGATQIEVASEADGSKKDTCDVTVTKGGGGPGPTPTPEEVSVYIRVEGYDETFVPRKRVKVSLFDLTEYLSKASGSSAQPSPGWGVDKFDGPTNAHAIVTALKGINFKKDKDYRLEDYGYALYISMIGGDREIERGTMSGWMYSVNERLPNVGCQEKLLKEGDEILWFYGAFGFETWVTELTADKKEVKAGEEVSVELEGTSADINTNKHTTAKIADATILVNGKEYKVDGKVVKTDKDGNAAIKFDKAGSYTLSAVRYGENNKGSQKDIVRPIPVTIKVTSETSGPPPTSGNGSTPQPSNPVVDEAKNRIDEVYIGESELQVTRQDGKKVAAVDSNLISTKIDEINKIIKEIEEENPGTTLGDDVKVVNIRLSEDADLNTALQLQSDVIEKLKAAGFGINIVFNDTEFRLPPAAIGTITSDEIVEIRKDNVAADVLQDVNEAVPAGTRLLSSVYSMSLYKVSKDGKNEERMDLKGTTVSMKVNPSDMQNISANSLKVNYYDRVAKKWIALDARYDAGKNMVVAEVQ</sequence>